<evidence type="ECO:0000313" key="5">
    <source>
        <dbReference type="EMBL" id="RZU62751.1"/>
    </source>
</evidence>
<feature type="domain" description="CBM6" evidence="4">
    <location>
        <begin position="765"/>
        <end position="912"/>
    </location>
</feature>
<evidence type="ECO:0000256" key="2">
    <source>
        <dbReference type="ARBA" id="ARBA00023157"/>
    </source>
</evidence>
<gene>
    <name evidence="5" type="ORF">EV380_2353</name>
</gene>
<sequence>MMQHTHHRRRFRRAAAAATAVALGAGAISASATAASAAPPEPVIHYTMDDVGDGVVPDSSGNGLDGTISGATESVDAPDGPALGLTGGHVTIPAGALEDAADLTVSTRVKWDGTGGAWQWLFALGEDTDRYLFATPSNGDGNLRAAVTQAAAGGEATVTGAGPLHTDEWATLTVTLDDDADTVTTYLNGVPVGSAASDVAAADLWGDGAESTGFIGKSFYPDPAFAGAVDDFRLYDAALTPEQVADLVPGDVPTRESVTDRIEVDTVTGAAPELPATVLADYSDGYQRGVPVAWEDVAPEQYASSGEFTVTGDADGTEVAAVVTVRGNDVSIDLGATTGPVHGGASGVLYGLYGEGMPTDNLIEGMDVRSVATKAQDGSQHPGSDALEVLPTLSETTGGDVYLRVTDWYRGFPYQWPGDTPQEKLADYREVLDAQLEMIEQIPAEQRENLVIEPFNEPEGNMFGTGQWSLDGTSWLDDPADYFAAWDSTYRRIKEAFPAMRVAGPGTSILFDQNEGFMEHAVAEGTVPDIVTWHELTHPQAIRDSVAKYRGWEAATFAGTEYEGTELPLNINEYAFNYHTSVPGQMIQWISAIEDTKVDAMIAFWNINGNLSDSAVQVNRGNGQWWLYNAYSKLSGETVEVAPPFPGQNYSLQGVASLDETKQTARAILGGTDGKAPVTFENIPADTFGDTVRVWLHEIGWTGQLGDSAQPAELAELVLPVEDGRVTVDFDGETLPQLSEASAYELVMTPAGAGVESTVDSTWSASYEAEDADYTGDGYSRNGPEGSPADVGKFYTSGGFNVGGLRTGSDGALDFTVDVPQDGEYDLSVFANSLNTYPLIEEQGPTNVFLRVDGEAEQELFLPLGYKWVVWDHADTTVELTAGTHTITLAAQSLDGSGATVGDALIDRITLSQPRDSGDVYEAEIAVHDGGFAEHDKPDDGSGSGGAKLADGQSATFWVYGEHDGEAQLALEAFGSGAGTLSVNDREVAQVGRGVELSAHLQGGVNKIVVTAEGRKGLKVDRLVVDASAGQLAAVEYQAEDAEAAGDARTTALSLAEGGTAVEGIGGEPGNANTLTFEVEAQTAGEHAVVVRYSNPEQVPATHYNPNPMARHADFSVNGGDAQRVLFAPSFHANNFFERTIYLELEEGANTVTVSAEEEPNFDGETYAEQNWPGIPLRAAEAPIIDRITVSPLRG</sequence>
<protein>
    <submittedName>
        <fullName evidence="5">Ig-like protein group 4</fullName>
    </submittedName>
</protein>
<dbReference type="GO" id="GO:0030246">
    <property type="term" value="F:carbohydrate binding"/>
    <property type="evidence" value="ECO:0007669"/>
    <property type="project" value="InterPro"/>
</dbReference>
<evidence type="ECO:0000259" key="4">
    <source>
        <dbReference type="PROSITE" id="PS51175"/>
    </source>
</evidence>
<dbReference type="InterPro" id="IPR011081">
    <property type="entry name" value="Big_4"/>
</dbReference>
<keyword evidence="6" id="KW-1185">Reference proteome</keyword>
<keyword evidence="1 3" id="KW-0732">Signal</keyword>
<organism evidence="5 6">
    <name type="scientific">Zhihengliuella halotolerans</name>
    <dbReference type="NCBI Taxonomy" id="370736"/>
    <lineage>
        <taxon>Bacteria</taxon>
        <taxon>Bacillati</taxon>
        <taxon>Actinomycetota</taxon>
        <taxon>Actinomycetes</taxon>
        <taxon>Micrococcales</taxon>
        <taxon>Micrococcaceae</taxon>
        <taxon>Zhihengliuella</taxon>
    </lineage>
</organism>
<evidence type="ECO:0000256" key="1">
    <source>
        <dbReference type="ARBA" id="ARBA00022729"/>
    </source>
</evidence>
<dbReference type="InterPro" id="IPR006311">
    <property type="entry name" value="TAT_signal"/>
</dbReference>
<dbReference type="EMBL" id="SHLA01000001">
    <property type="protein sequence ID" value="RZU62751.1"/>
    <property type="molecule type" value="Genomic_DNA"/>
</dbReference>
<feature type="chain" id="PRO_5038444075" evidence="3">
    <location>
        <begin position="35"/>
        <end position="1195"/>
    </location>
</feature>
<dbReference type="SMART" id="SM00560">
    <property type="entry name" value="LamGL"/>
    <property type="match status" value="1"/>
</dbReference>
<dbReference type="Gene3D" id="2.60.120.200">
    <property type="match status" value="1"/>
</dbReference>
<feature type="signal peptide" evidence="3">
    <location>
        <begin position="1"/>
        <end position="34"/>
    </location>
</feature>
<reference evidence="5 6" key="1">
    <citation type="submission" date="2019-02" db="EMBL/GenBank/DDBJ databases">
        <title>Sequencing the genomes of 1000 actinobacteria strains.</title>
        <authorList>
            <person name="Klenk H.-P."/>
        </authorList>
    </citation>
    <scope>NUCLEOTIDE SEQUENCE [LARGE SCALE GENOMIC DNA]</scope>
    <source>
        <strain evidence="5 6">DSM 17364</strain>
    </source>
</reference>
<dbReference type="SUPFAM" id="SSF51445">
    <property type="entry name" value="(Trans)glycosidases"/>
    <property type="match status" value="1"/>
</dbReference>
<dbReference type="PROSITE" id="PS51175">
    <property type="entry name" value="CBM6"/>
    <property type="match status" value="1"/>
</dbReference>
<dbReference type="InterPro" id="IPR013320">
    <property type="entry name" value="ConA-like_dom_sf"/>
</dbReference>
<dbReference type="Gene3D" id="2.60.120.260">
    <property type="entry name" value="Galactose-binding domain-like"/>
    <property type="match status" value="2"/>
</dbReference>
<dbReference type="InterPro" id="IPR006558">
    <property type="entry name" value="LamG-like"/>
</dbReference>
<dbReference type="InterPro" id="IPR008979">
    <property type="entry name" value="Galactose-bd-like_sf"/>
</dbReference>
<dbReference type="SUPFAM" id="SSF49785">
    <property type="entry name" value="Galactose-binding domain-like"/>
    <property type="match status" value="2"/>
</dbReference>
<dbReference type="AlphaFoldDB" id="A0A4Q8AFX9"/>
<dbReference type="CDD" id="cd04081">
    <property type="entry name" value="CBM35_galactosidase-like"/>
    <property type="match status" value="1"/>
</dbReference>
<dbReference type="PROSITE" id="PS51318">
    <property type="entry name" value="TAT"/>
    <property type="match status" value="1"/>
</dbReference>
<comment type="caution">
    <text evidence="5">The sequence shown here is derived from an EMBL/GenBank/DDBJ whole genome shotgun (WGS) entry which is preliminary data.</text>
</comment>
<keyword evidence="2" id="KW-1015">Disulfide bond</keyword>
<dbReference type="SUPFAM" id="SSF49899">
    <property type="entry name" value="Concanavalin A-like lectins/glucanases"/>
    <property type="match status" value="1"/>
</dbReference>
<dbReference type="Pfam" id="PF13385">
    <property type="entry name" value="Laminin_G_3"/>
    <property type="match status" value="1"/>
</dbReference>
<dbReference type="InterPro" id="IPR005084">
    <property type="entry name" value="CBM6"/>
</dbReference>
<dbReference type="RefSeq" id="WP_242607600.1">
    <property type="nucleotide sequence ID" value="NZ_SHLA01000001.1"/>
</dbReference>
<dbReference type="Proteomes" id="UP000292685">
    <property type="component" value="Unassembled WGS sequence"/>
</dbReference>
<proteinExistence type="predicted"/>
<accession>A0A4Q8AFX9</accession>
<name>A0A4Q8AFX9_9MICC</name>
<dbReference type="Gene3D" id="3.20.20.80">
    <property type="entry name" value="Glycosidases"/>
    <property type="match status" value="1"/>
</dbReference>
<dbReference type="InterPro" id="IPR017853">
    <property type="entry name" value="GH"/>
</dbReference>
<evidence type="ECO:0000256" key="3">
    <source>
        <dbReference type="SAM" id="SignalP"/>
    </source>
</evidence>
<evidence type="ECO:0000313" key="6">
    <source>
        <dbReference type="Proteomes" id="UP000292685"/>
    </source>
</evidence>
<dbReference type="Pfam" id="PF07532">
    <property type="entry name" value="Big_4"/>
    <property type="match status" value="1"/>
</dbReference>